<proteinExistence type="inferred from homology"/>
<reference evidence="3" key="1">
    <citation type="submission" date="2016-01" db="EMBL/GenBank/DDBJ databases">
        <authorList>
            <person name="Peeters C."/>
        </authorList>
    </citation>
    <scope>NUCLEOTIDE SEQUENCE</scope>
    <source>
        <strain evidence="3">LMG 29321</strain>
    </source>
</reference>
<gene>
    <name evidence="3" type="ORF">AWB78_00570</name>
</gene>
<evidence type="ECO:0000259" key="2">
    <source>
        <dbReference type="Pfam" id="PF00582"/>
    </source>
</evidence>
<dbReference type="CDD" id="cd00293">
    <property type="entry name" value="USP-like"/>
    <property type="match status" value="1"/>
</dbReference>
<dbReference type="AlphaFoldDB" id="A0A157ZHT8"/>
<dbReference type="Gene3D" id="3.40.50.620">
    <property type="entry name" value="HUPs"/>
    <property type="match status" value="1"/>
</dbReference>
<protein>
    <submittedName>
        <fullName evidence="3">UspA domain-containing protein</fullName>
    </submittedName>
</protein>
<keyword evidence="4" id="KW-1185">Reference proteome</keyword>
<dbReference type="Proteomes" id="UP000071859">
    <property type="component" value="Unassembled WGS sequence"/>
</dbReference>
<dbReference type="RefSeq" id="WP_062602033.1">
    <property type="nucleotide sequence ID" value="NZ_FCOX02000002.1"/>
</dbReference>
<feature type="domain" description="UspA" evidence="2">
    <location>
        <begin position="1"/>
        <end position="145"/>
    </location>
</feature>
<evidence type="ECO:0000256" key="1">
    <source>
        <dbReference type="ARBA" id="ARBA00008791"/>
    </source>
</evidence>
<comment type="similarity">
    <text evidence="1">Belongs to the universal stress protein A family.</text>
</comment>
<dbReference type="Pfam" id="PF00582">
    <property type="entry name" value="Usp"/>
    <property type="match status" value="1"/>
</dbReference>
<sequence length="148" mass="16031">MFKHLLVPTDGSPLSEAAIHMAAALAKENGARITGLYMVRPFHMTVYSAEMVGADQDEFQAADRARAELYLENVKKIAAEAGVECDTEAPSGTHPYEAILDTAKVRRCDLIVMASHGHGGIRGMLLGSETQKVLTHSHLPILVVRPPE</sequence>
<dbReference type="PANTHER" id="PTHR46268">
    <property type="entry name" value="STRESS RESPONSE PROTEIN NHAX"/>
    <property type="match status" value="1"/>
</dbReference>
<comment type="caution">
    <text evidence="3">The sequence shown here is derived from an EMBL/GenBank/DDBJ whole genome shotgun (WGS) entry which is preliminary data.</text>
</comment>
<dbReference type="OrthoDB" id="5295044at2"/>
<dbReference type="PANTHER" id="PTHR46268:SF15">
    <property type="entry name" value="UNIVERSAL STRESS PROTEIN HP_0031"/>
    <property type="match status" value="1"/>
</dbReference>
<name>A0A157ZHT8_9BURK</name>
<dbReference type="InterPro" id="IPR006016">
    <property type="entry name" value="UspA"/>
</dbReference>
<dbReference type="EMBL" id="FCOX02000002">
    <property type="protein sequence ID" value="SAK45009.1"/>
    <property type="molecule type" value="Genomic_DNA"/>
</dbReference>
<dbReference type="InterPro" id="IPR006015">
    <property type="entry name" value="Universal_stress_UspA"/>
</dbReference>
<evidence type="ECO:0000313" key="3">
    <source>
        <dbReference type="EMBL" id="SAK45009.1"/>
    </source>
</evidence>
<dbReference type="SUPFAM" id="SSF52402">
    <property type="entry name" value="Adenine nucleotide alpha hydrolases-like"/>
    <property type="match status" value="1"/>
</dbReference>
<dbReference type="InterPro" id="IPR014729">
    <property type="entry name" value="Rossmann-like_a/b/a_fold"/>
</dbReference>
<evidence type="ECO:0000313" key="4">
    <source>
        <dbReference type="Proteomes" id="UP000071859"/>
    </source>
</evidence>
<accession>A0A157ZHT8</accession>
<organism evidence="3 4">
    <name type="scientific">Caballeronia calidae</name>
    <dbReference type="NCBI Taxonomy" id="1777139"/>
    <lineage>
        <taxon>Bacteria</taxon>
        <taxon>Pseudomonadati</taxon>
        <taxon>Pseudomonadota</taxon>
        <taxon>Betaproteobacteria</taxon>
        <taxon>Burkholderiales</taxon>
        <taxon>Burkholderiaceae</taxon>
        <taxon>Caballeronia</taxon>
    </lineage>
</organism>
<dbReference type="PRINTS" id="PR01438">
    <property type="entry name" value="UNVRSLSTRESS"/>
</dbReference>